<keyword evidence="5" id="KW-0732">Signal</keyword>
<dbReference type="Proteomes" id="UP001207337">
    <property type="component" value="Unassembled WGS sequence"/>
</dbReference>
<dbReference type="PROSITE" id="PS51007">
    <property type="entry name" value="CYTC"/>
    <property type="match status" value="1"/>
</dbReference>
<evidence type="ECO:0000256" key="1">
    <source>
        <dbReference type="ARBA" id="ARBA00022617"/>
    </source>
</evidence>
<dbReference type="RefSeq" id="WP_265786630.1">
    <property type="nucleotide sequence ID" value="NZ_BAABRS010000001.1"/>
</dbReference>
<comment type="caution">
    <text evidence="7">The sequence shown here is derived from an EMBL/GenBank/DDBJ whole genome shotgun (WGS) entry which is preliminary data.</text>
</comment>
<evidence type="ECO:0000256" key="2">
    <source>
        <dbReference type="ARBA" id="ARBA00022723"/>
    </source>
</evidence>
<keyword evidence="3 4" id="KW-0408">Iron</keyword>
<accession>A0ABT3PU98</accession>
<evidence type="ECO:0000259" key="6">
    <source>
        <dbReference type="PROSITE" id="PS51007"/>
    </source>
</evidence>
<keyword evidence="2 4" id="KW-0479">Metal-binding</keyword>
<dbReference type="Gene3D" id="1.10.760.10">
    <property type="entry name" value="Cytochrome c-like domain"/>
    <property type="match status" value="1"/>
</dbReference>
<dbReference type="InterPro" id="IPR036909">
    <property type="entry name" value="Cyt_c-like_dom_sf"/>
</dbReference>
<evidence type="ECO:0000256" key="3">
    <source>
        <dbReference type="ARBA" id="ARBA00023004"/>
    </source>
</evidence>
<feature type="signal peptide" evidence="5">
    <location>
        <begin position="1"/>
        <end position="29"/>
    </location>
</feature>
<evidence type="ECO:0000256" key="4">
    <source>
        <dbReference type="PROSITE-ProRule" id="PRU00433"/>
    </source>
</evidence>
<gene>
    <name evidence="7" type="ORF">LQ318_00785</name>
</gene>
<dbReference type="Pfam" id="PF13442">
    <property type="entry name" value="Cytochrome_CBB3"/>
    <property type="match status" value="1"/>
</dbReference>
<dbReference type="EMBL" id="JAJNDC010000001">
    <property type="protein sequence ID" value="MCW9711426.1"/>
    <property type="molecule type" value="Genomic_DNA"/>
</dbReference>
<feature type="chain" id="PRO_5046625495" evidence="5">
    <location>
        <begin position="30"/>
        <end position="395"/>
    </location>
</feature>
<dbReference type="SUPFAM" id="SSF46626">
    <property type="entry name" value="Cytochrome c"/>
    <property type="match status" value="1"/>
</dbReference>
<feature type="domain" description="Cytochrome c" evidence="6">
    <location>
        <begin position="54"/>
        <end position="146"/>
    </location>
</feature>
<reference evidence="7 8" key="1">
    <citation type="submission" date="2021-11" db="EMBL/GenBank/DDBJ databases">
        <title>Aliifidinibius sp. nov., a new bacterium isolated from saline soil.</title>
        <authorList>
            <person name="Galisteo C."/>
            <person name="De La Haba R."/>
            <person name="Sanchez-Porro C."/>
            <person name="Ventosa A."/>
        </authorList>
    </citation>
    <scope>NUCLEOTIDE SEQUENCE [LARGE SCALE GENOMIC DNA]</scope>
    <source>
        <strain evidence="7 8">KACC 190600</strain>
    </source>
</reference>
<proteinExistence type="predicted"/>
<sequence length="395" mass="44260">MGKIYPFRRILFITTVTLVFFAFTSVTHTQQDNFQFHSSDKAYSTLTYDSSIANPPKTGAELYKKACANCHGADGKGTSTTQLGLEVAPPDFTECNFATREPDGDWIAIAHQGGPTRGFSKEMPAFGKALSERDLKKIMDHLRTFCTDDNWPRGELNLPRPLVTEKAYPEDEAVFSTSIDMENEGAVNNEIVYERRFGARNQLEIVFPFGYTQQRNGGWSGGHLGDMALGVKRTLYHNLNSGSIFSLTGEVIVPTGDEATRYGIGTTVLEPFASYGQILPRGGFFHLQTGLEYPLLRDKAEDEAFWRAAIGKSFNPIPWGRTWSPMVEILGSREIESGAVTQWDIAPQMQVTLNTRQHIMLNIGVRIPADDPERDTQLMVYILWDWFDGGIFEGW</sequence>
<protein>
    <submittedName>
        <fullName evidence="7">Cytochrome c</fullName>
    </submittedName>
</protein>
<keyword evidence="8" id="KW-1185">Reference proteome</keyword>
<dbReference type="InterPro" id="IPR009056">
    <property type="entry name" value="Cyt_c-like_dom"/>
</dbReference>
<evidence type="ECO:0000313" key="7">
    <source>
        <dbReference type="EMBL" id="MCW9711426.1"/>
    </source>
</evidence>
<name>A0ABT3PU98_9BACT</name>
<organism evidence="7 8">
    <name type="scientific">Fodinibius salicampi</name>
    <dbReference type="NCBI Taxonomy" id="1920655"/>
    <lineage>
        <taxon>Bacteria</taxon>
        <taxon>Pseudomonadati</taxon>
        <taxon>Balneolota</taxon>
        <taxon>Balneolia</taxon>
        <taxon>Balneolales</taxon>
        <taxon>Balneolaceae</taxon>
        <taxon>Fodinibius</taxon>
    </lineage>
</organism>
<evidence type="ECO:0000256" key="5">
    <source>
        <dbReference type="SAM" id="SignalP"/>
    </source>
</evidence>
<evidence type="ECO:0000313" key="8">
    <source>
        <dbReference type="Proteomes" id="UP001207337"/>
    </source>
</evidence>
<keyword evidence="1 4" id="KW-0349">Heme</keyword>